<proteinExistence type="predicted"/>
<evidence type="ECO:0000313" key="2">
    <source>
        <dbReference type="Proteomes" id="UP000029004"/>
    </source>
</evidence>
<dbReference type="AlphaFoldDB" id="A0A087E0C5"/>
<reference evidence="1 2" key="1">
    <citation type="submission" date="2014-03" db="EMBL/GenBank/DDBJ databases">
        <title>Genomics of Bifidobacteria.</title>
        <authorList>
            <person name="Ventura M."/>
            <person name="Milani C."/>
            <person name="Lugli G.A."/>
        </authorList>
    </citation>
    <scope>NUCLEOTIDE SEQUENCE [LARGE SCALE GENOMIC DNA]</scope>
    <source>
        <strain evidence="1 2">DSM 23968</strain>
    </source>
</reference>
<dbReference type="SUPFAM" id="SSF50118">
    <property type="entry name" value="Cell growth inhibitor/plasmid maintenance toxic component"/>
    <property type="match status" value="1"/>
</dbReference>
<dbReference type="Gene3D" id="2.30.30.110">
    <property type="match status" value="1"/>
</dbReference>
<dbReference type="Proteomes" id="UP000029004">
    <property type="component" value="Unassembled WGS sequence"/>
</dbReference>
<protein>
    <submittedName>
        <fullName evidence="1">Uncharacterized protein</fullName>
    </submittedName>
</protein>
<gene>
    <name evidence="1" type="ORF">BSTEL_0950</name>
</gene>
<comment type="caution">
    <text evidence="1">The sequence shown here is derived from an EMBL/GenBank/DDBJ whole genome shotgun (WGS) entry which is preliminary data.</text>
</comment>
<sequence length="86" mass="9502">MIVGDGPSYVGVKITSKAKYEKDDVWLVEPSAANLTDGVARCAQLVSFDHRDIVGYYGHLDNADINLIVGELSKLDESDFIHLRVH</sequence>
<dbReference type="EMBL" id="JGZP01000003">
    <property type="protein sequence ID" value="KFJ01226.1"/>
    <property type="molecule type" value="Genomic_DNA"/>
</dbReference>
<keyword evidence="2" id="KW-1185">Reference proteome</keyword>
<dbReference type="InterPro" id="IPR011067">
    <property type="entry name" value="Plasmid_toxin/cell-grow_inhib"/>
</dbReference>
<name>A0A087E0C5_9BIFI</name>
<evidence type="ECO:0000313" key="1">
    <source>
        <dbReference type="EMBL" id="KFJ01226.1"/>
    </source>
</evidence>
<accession>A0A087E0C5</accession>
<organism evidence="1 2">
    <name type="scientific">Bifidobacterium stellenboschense</name>
    <dbReference type="NCBI Taxonomy" id="762211"/>
    <lineage>
        <taxon>Bacteria</taxon>
        <taxon>Bacillati</taxon>
        <taxon>Actinomycetota</taxon>
        <taxon>Actinomycetes</taxon>
        <taxon>Bifidobacteriales</taxon>
        <taxon>Bifidobacteriaceae</taxon>
        <taxon>Bifidobacterium</taxon>
    </lineage>
</organism>